<accession>A0A8C7X2S7</accession>
<organism evidence="9 10">
    <name type="scientific">Oryzias sinensis</name>
    <name type="common">Chinese medaka</name>
    <dbReference type="NCBI Taxonomy" id="183150"/>
    <lineage>
        <taxon>Eukaryota</taxon>
        <taxon>Metazoa</taxon>
        <taxon>Chordata</taxon>
        <taxon>Craniata</taxon>
        <taxon>Vertebrata</taxon>
        <taxon>Euteleostomi</taxon>
        <taxon>Actinopterygii</taxon>
        <taxon>Neopterygii</taxon>
        <taxon>Teleostei</taxon>
        <taxon>Neoteleostei</taxon>
        <taxon>Acanthomorphata</taxon>
        <taxon>Ovalentaria</taxon>
        <taxon>Atherinomorphae</taxon>
        <taxon>Beloniformes</taxon>
        <taxon>Adrianichthyidae</taxon>
        <taxon>Oryziinae</taxon>
        <taxon>Oryzias</taxon>
    </lineage>
</organism>
<dbReference type="InterPro" id="IPR032675">
    <property type="entry name" value="LRR_dom_sf"/>
</dbReference>
<dbReference type="CDD" id="cd16040">
    <property type="entry name" value="SPRY_PRY_SNTX"/>
    <property type="match status" value="1"/>
</dbReference>
<comment type="subcellular location">
    <subcellularLocation>
        <location evidence="1">Cytoplasm</location>
    </subcellularLocation>
</comment>
<dbReference type="Pfam" id="PF13765">
    <property type="entry name" value="PRY"/>
    <property type="match status" value="1"/>
</dbReference>
<dbReference type="InterPro" id="IPR041267">
    <property type="entry name" value="NLRP_HD2"/>
</dbReference>
<dbReference type="InterPro" id="IPR029495">
    <property type="entry name" value="NACHT-assoc"/>
</dbReference>
<keyword evidence="2" id="KW-0963">Cytoplasm</keyword>
<dbReference type="InterPro" id="IPR007111">
    <property type="entry name" value="NACHT_NTPase"/>
</dbReference>
<reference evidence="9" key="1">
    <citation type="submission" date="2025-08" db="UniProtKB">
        <authorList>
            <consortium name="Ensembl"/>
        </authorList>
    </citation>
    <scope>IDENTIFICATION</scope>
</reference>
<dbReference type="PROSITE" id="PS50188">
    <property type="entry name" value="B302_SPRY"/>
    <property type="match status" value="1"/>
</dbReference>
<keyword evidence="4" id="KW-0677">Repeat</keyword>
<dbReference type="InterPro" id="IPR041075">
    <property type="entry name" value="NOD1/2_WH"/>
</dbReference>
<evidence type="ECO:0008006" key="11">
    <source>
        <dbReference type="Google" id="ProtNLM"/>
    </source>
</evidence>
<dbReference type="InterPro" id="IPR003877">
    <property type="entry name" value="SPRY_dom"/>
</dbReference>
<dbReference type="Pfam" id="PF05729">
    <property type="entry name" value="NACHT"/>
    <property type="match status" value="1"/>
</dbReference>
<feature type="domain" description="B30.2/SPRY" evidence="7">
    <location>
        <begin position="813"/>
        <end position="1000"/>
    </location>
</feature>
<dbReference type="GO" id="GO:0005524">
    <property type="term" value="F:ATP binding"/>
    <property type="evidence" value="ECO:0007669"/>
    <property type="project" value="UniProtKB-KW"/>
</dbReference>
<dbReference type="InterPro" id="IPR001870">
    <property type="entry name" value="B30.2/SPRY"/>
</dbReference>
<evidence type="ECO:0000259" key="7">
    <source>
        <dbReference type="PROSITE" id="PS50188"/>
    </source>
</evidence>
<dbReference type="InterPro" id="IPR001611">
    <property type="entry name" value="Leu-rich_rpt"/>
</dbReference>
<dbReference type="InterPro" id="IPR003879">
    <property type="entry name" value="Butyrophylin_SPRY"/>
</dbReference>
<dbReference type="AlphaFoldDB" id="A0A8C7X2S7"/>
<keyword evidence="5" id="KW-0547">Nucleotide-binding</keyword>
<dbReference type="Pfam" id="PF00622">
    <property type="entry name" value="SPRY"/>
    <property type="match status" value="1"/>
</dbReference>
<dbReference type="InterPro" id="IPR027417">
    <property type="entry name" value="P-loop_NTPase"/>
</dbReference>
<dbReference type="FunFam" id="3.80.10.10:FF:001632">
    <property type="entry name" value="Uncharacterized protein"/>
    <property type="match status" value="1"/>
</dbReference>
<proteinExistence type="predicted"/>
<dbReference type="SMART" id="SM00449">
    <property type="entry name" value="SPRY"/>
    <property type="match status" value="1"/>
</dbReference>
<dbReference type="GO" id="GO:0005737">
    <property type="term" value="C:cytoplasm"/>
    <property type="evidence" value="ECO:0007669"/>
    <property type="project" value="UniProtKB-SubCell"/>
</dbReference>
<dbReference type="InterPro" id="IPR006574">
    <property type="entry name" value="PRY"/>
</dbReference>
<evidence type="ECO:0000256" key="6">
    <source>
        <dbReference type="ARBA" id="ARBA00022840"/>
    </source>
</evidence>
<dbReference type="Pfam" id="PF17776">
    <property type="entry name" value="NLRC4_HD2"/>
    <property type="match status" value="1"/>
</dbReference>
<evidence type="ECO:0000256" key="4">
    <source>
        <dbReference type="ARBA" id="ARBA00022737"/>
    </source>
</evidence>
<dbReference type="PRINTS" id="PR01407">
    <property type="entry name" value="BUTYPHLNCDUF"/>
</dbReference>
<dbReference type="Gene3D" id="2.60.120.920">
    <property type="match status" value="1"/>
</dbReference>
<dbReference type="Pfam" id="PF17779">
    <property type="entry name" value="WHD_NOD2"/>
    <property type="match status" value="1"/>
</dbReference>
<keyword evidence="3" id="KW-0433">Leucine-rich repeat</keyword>
<evidence type="ECO:0000259" key="8">
    <source>
        <dbReference type="PROSITE" id="PS50837"/>
    </source>
</evidence>
<dbReference type="Pfam" id="PF13516">
    <property type="entry name" value="LRR_6"/>
    <property type="match status" value="3"/>
</dbReference>
<dbReference type="SUPFAM" id="SSF49899">
    <property type="entry name" value="Concanavalin A-like lectins/glucanases"/>
    <property type="match status" value="1"/>
</dbReference>
<dbReference type="SMART" id="SM01288">
    <property type="entry name" value="FISNA"/>
    <property type="match status" value="1"/>
</dbReference>
<evidence type="ECO:0000256" key="5">
    <source>
        <dbReference type="ARBA" id="ARBA00022741"/>
    </source>
</evidence>
<evidence type="ECO:0000313" key="10">
    <source>
        <dbReference type="Proteomes" id="UP000694383"/>
    </source>
</evidence>
<evidence type="ECO:0000256" key="3">
    <source>
        <dbReference type="ARBA" id="ARBA00022614"/>
    </source>
</evidence>
<dbReference type="InterPro" id="IPR043136">
    <property type="entry name" value="B30.2/SPRY_sf"/>
</dbReference>
<dbReference type="Pfam" id="PF14484">
    <property type="entry name" value="FISNA"/>
    <property type="match status" value="1"/>
</dbReference>
<keyword evidence="10" id="KW-1185">Reference proteome</keyword>
<dbReference type="SUPFAM" id="SSF52047">
    <property type="entry name" value="RNI-like"/>
    <property type="match status" value="1"/>
</dbReference>
<name>A0A8C7X2S7_9TELE</name>
<dbReference type="PANTHER" id="PTHR24106">
    <property type="entry name" value="NACHT, LRR AND CARD DOMAINS-CONTAINING"/>
    <property type="match status" value="1"/>
</dbReference>
<protein>
    <recommendedName>
        <fullName evidence="11">NLR family CARD domain-containing protein 3-like</fullName>
    </recommendedName>
</protein>
<feature type="domain" description="NACHT" evidence="8">
    <location>
        <begin position="174"/>
        <end position="306"/>
    </location>
</feature>
<evidence type="ECO:0000256" key="2">
    <source>
        <dbReference type="ARBA" id="ARBA00022490"/>
    </source>
</evidence>
<sequence>MECVAEQIPEVFQEPVSSSQAAVHHFQPIFTAYGGSSILAPSIINSTVGNITINFQHDQGFADELNEESSQDNTADCNTEATDNKFAEHQQKLKVVLKKKFSYLHEGPTTSASKTLLNQIYTELYITEGGSCEVNKEHEVRQIETVSKVRATQDKVVHCNSLFEPQPGRHCPIRTVVTRGVAGIGKTVSIHKFTVDWAEGKANANIDFVFPLSFRELNFQKKKTLSLVDLLKAFFPDITEGQIFANNEIKKLFILDGLDESRLSLDFRKSEIITEITQPATVAVILTNLIRGKLLSSSLVWITSRPVASSQIPVECINLLTEVRGFNNLQKEEYFRKKIEDRELAQKVISHVKSCRSLHIMCHIPVFCWIAASVLEKKLPKKDSNDTPKTLTQMYIYFLSLFVENMKKRLPERRQSSAECVKANLLALGKLAFKELEKGHLIFYESDLKLNGIDVAQASMFSGVYTQIFNEELTLCQEKMFCFVHLSIQEFFAALYVFLTFHNDNNNVLVKKSSSSRWFPFRESSELNLYKAAIEKALQSESGHFDIFLRFLLGLSMESNQVLLKHLMTTDRTHQRTRAEEIQSHFVSGRLKSADLSPAQWATLVFVLLTSEEELQEFDLSRFSRSEEALLRLLPVMRTAQVAKLNACHLTMTCCEKLPNAIRSSQLRELDLSNNNLTDAGFMHLFASLRDSKLQTLRLRSCDLTEESSGSLAAIISFASCELRVLDLADNDFEDTGVKKLSGGLGSPHCKLQKLDLSFCRVTELGCTFLASALNSSGLKELDLSYNHPGESGQMLLQMLLEDPQCSLQKLGVDQCREYRIQPSPKKYFMDELTLDPNTAHKDLSLSDGNRKARRWTKLPYPDHLERFDFQRQVLCREALTGRCYWKVGWSGPVRIGVAYKQMGRKGEGQDCSLGYNDSSWALSCNKDKCWALHCGVKVDVTVAPNSTVGVFLDWSAGKLSFYSVSCGSLTLLHTFSTIFTEPVCPAFHLGWADSTVQLC</sequence>
<dbReference type="InterPro" id="IPR051261">
    <property type="entry name" value="NLR"/>
</dbReference>
<dbReference type="Gene3D" id="3.40.50.300">
    <property type="entry name" value="P-loop containing nucleotide triphosphate hydrolases"/>
    <property type="match status" value="1"/>
</dbReference>
<dbReference type="SMART" id="SM00368">
    <property type="entry name" value="LRR_RI"/>
    <property type="match status" value="5"/>
</dbReference>
<dbReference type="PROSITE" id="PS51450">
    <property type="entry name" value="LRR"/>
    <property type="match status" value="1"/>
</dbReference>
<dbReference type="GeneTree" id="ENSGT01070000253760"/>
<reference evidence="9" key="2">
    <citation type="submission" date="2025-09" db="UniProtKB">
        <authorList>
            <consortium name="Ensembl"/>
        </authorList>
    </citation>
    <scope>IDENTIFICATION</scope>
</reference>
<evidence type="ECO:0000256" key="1">
    <source>
        <dbReference type="ARBA" id="ARBA00004496"/>
    </source>
</evidence>
<dbReference type="Ensembl" id="ENSOSIT00000007664.1">
    <property type="protein sequence ID" value="ENSOSIP00000007179.1"/>
    <property type="gene ID" value="ENSOSIG00000004758.1"/>
</dbReference>
<dbReference type="Gene3D" id="3.80.10.10">
    <property type="entry name" value="Ribonuclease Inhibitor"/>
    <property type="match status" value="1"/>
</dbReference>
<evidence type="ECO:0000313" key="9">
    <source>
        <dbReference type="Ensembl" id="ENSOSIP00000007179.1"/>
    </source>
</evidence>
<keyword evidence="6" id="KW-0067">ATP-binding</keyword>
<dbReference type="Proteomes" id="UP000694383">
    <property type="component" value="Unplaced"/>
</dbReference>
<dbReference type="SMART" id="SM00589">
    <property type="entry name" value="PRY"/>
    <property type="match status" value="1"/>
</dbReference>
<dbReference type="PROSITE" id="PS50837">
    <property type="entry name" value="NACHT"/>
    <property type="match status" value="1"/>
</dbReference>
<dbReference type="InterPro" id="IPR013320">
    <property type="entry name" value="ConA-like_dom_sf"/>
</dbReference>
<dbReference type="FunFam" id="3.40.50.300:FF:001524">
    <property type="entry name" value="Si:dkey-126g1.7"/>
    <property type="match status" value="1"/>
</dbReference>